<name>A0ABW6ZQ37_9HYPH</name>
<evidence type="ECO:0000313" key="3">
    <source>
        <dbReference type="Proteomes" id="UP001604002"/>
    </source>
</evidence>
<evidence type="ECO:0008006" key="4">
    <source>
        <dbReference type="Google" id="ProtNLM"/>
    </source>
</evidence>
<proteinExistence type="predicted"/>
<dbReference type="EMBL" id="JBAFVH010000001">
    <property type="protein sequence ID" value="MFG1370840.1"/>
    <property type="molecule type" value="Genomic_DNA"/>
</dbReference>
<feature type="chain" id="PRO_5045223156" description="Lipoprotein" evidence="1">
    <location>
        <begin position="19"/>
        <end position="110"/>
    </location>
</feature>
<reference evidence="2 3" key="1">
    <citation type="submission" date="2024-02" db="EMBL/GenBank/DDBJ databases">
        <title>Expansion and revision of Xanthobacter and proposal of Roseixanthobacter gen. nov.</title>
        <authorList>
            <person name="Soltysiak M.P.M."/>
            <person name="Jalihal A."/>
            <person name="Ory A."/>
            <person name="Chrisophersen C."/>
            <person name="Lee A.D."/>
            <person name="Boulton J."/>
            <person name="Springer M."/>
        </authorList>
    </citation>
    <scope>NUCLEOTIDE SEQUENCE [LARGE SCALE GENOMIC DNA]</scope>
    <source>
        <strain evidence="2 3">23A</strain>
    </source>
</reference>
<keyword evidence="3" id="KW-1185">Reference proteome</keyword>
<organism evidence="2 3">
    <name type="scientific">Xanthobacter oligotrophicus</name>
    <dbReference type="NCBI Taxonomy" id="2607286"/>
    <lineage>
        <taxon>Bacteria</taxon>
        <taxon>Pseudomonadati</taxon>
        <taxon>Pseudomonadota</taxon>
        <taxon>Alphaproteobacteria</taxon>
        <taxon>Hyphomicrobiales</taxon>
        <taxon>Xanthobacteraceae</taxon>
        <taxon>Xanthobacter</taxon>
    </lineage>
</organism>
<comment type="caution">
    <text evidence="2">The sequence shown here is derived from an EMBL/GenBank/DDBJ whole genome shotgun (WGS) entry which is preliminary data.</text>
</comment>
<evidence type="ECO:0000313" key="2">
    <source>
        <dbReference type="EMBL" id="MFG1370840.1"/>
    </source>
</evidence>
<dbReference type="PROSITE" id="PS51257">
    <property type="entry name" value="PROKAR_LIPOPROTEIN"/>
    <property type="match status" value="1"/>
</dbReference>
<gene>
    <name evidence="2" type="ORF">V5F32_01560</name>
</gene>
<evidence type="ECO:0000256" key="1">
    <source>
        <dbReference type="SAM" id="SignalP"/>
    </source>
</evidence>
<dbReference type="RefSeq" id="WP_393990916.1">
    <property type="nucleotide sequence ID" value="NZ_JBAFVH010000001.1"/>
</dbReference>
<sequence length="110" mass="12534">MKRVLPLLLALLLSACVADQRRQTAICTLEARNKGFSFQRGTAAERSVIVTSEGDAYIELCMAAAGYAMDFSDRRCNISLNSDLPERHYCYSPTSYVDYFRYKLERSLFE</sequence>
<feature type="signal peptide" evidence="1">
    <location>
        <begin position="1"/>
        <end position="18"/>
    </location>
</feature>
<protein>
    <recommendedName>
        <fullName evidence="4">Lipoprotein</fullName>
    </recommendedName>
</protein>
<dbReference type="Proteomes" id="UP001604002">
    <property type="component" value="Unassembled WGS sequence"/>
</dbReference>
<keyword evidence="1" id="KW-0732">Signal</keyword>
<accession>A0ABW6ZQ37</accession>